<proteinExistence type="predicted"/>
<dbReference type="Pfam" id="PF15334">
    <property type="entry name" value="AIB"/>
    <property type="match status" value="1"/>
</dbReference>
<keyword evidence="2" id="KW-1185">Reference proteome</keyword>
<dbReference type="InterPro" id="IPR029286">
    <property type="entry name" value="AUNIP"/>
</dbReference>
<evidence type="ECO:0000313" key="1">
    <source>
        <dbReference type="EMBL" id="CAJ0961282.1"/>
    </source>
</evidence>
<organism evidence="1 2">
    <name type="scientific">Ranitomeya imitator</name>
    <name type="common">mimic poison frog</name>
    <dbReference type="NCBI Taxonomy" id="111125"/>
    <lineage>
        <taxon>Eukaryota</taxon>
        <taxon>Metazoa</taxon>
        <taxon>Chordata</taxon>
        <taxon>Craniata</taxon>
        <taxon>Vertebrata</taxon>
        <taxon>Euteleostomi</taxon>
        <taxon>Amphibia</taxon>
        <taxon>Batrachia</taxon>
        <taxon>Anura</taxon>
        <taxon>Neobatrachia</taxon>
        <taxon>Hyloidea</taxon>
        <taxon>Dendrobatidae</taxon>
        <taxon>Dendrobatinae</taxon>
        <taxon>Ranitomeya</taxon>
    </lineage>
</organism>
<evidence type="ECO:0000313" key="2">
    <source>
        <dbReference type="Proteomes" id="UP001176940"/>
    </source>
</evidence>
<dbReference type="Proteomes" id="UP001176940">
    <property type="component" value="Unassembled WGS sequence"/>
</dbReference>
<reference evidence="1" key="1">
    <citation type="submission" date="2023-07" db="EMBL/GenBank/DDBJ databases">
        <authorList>
            <person name="Stuckert A."/>
        </authorList>
    </citation>
    <scope>NUCLEOTIDE SEQUENCE</scope>
</reference>
<gene>
    <name evidence="1" type="ORF">RIMI_LOCUS17695919</name>
</gene>
<name>A0ABN9M8R6_9NEOB</name>
<comment type="caution">
    <text evidence="1">The sequence shown here is derived from an EMBL/GenBank/DDBJ whole genome shotgun (WGS) entry which is preliminary data.</text>
</comment>
<protein>
    <recommendedName>
        <fullName evidence="3">Aurora kinase A and ninein-interacting protein</fullName>
    </recommendedName>
</protein>
<evidence type="ECO:0008006" key="3">
    <source>
        <dbReference type="Google" id="ProtNLM"/>
    </source>
</evidence>
<sequence length="307" mass="34194">MPDSRGGSRLTETPRRCIWTASLAVLTETAQADALTQTVISCTSSRFNPLRRRQSTDSVLVDCTQIKSPQLCTKQTSMYSFFSPTDNRDKQSCITNIHTLTQDVPLVCEKRQEAPNEMKPSAIGPSTCLTQTYREHAENLENFSSYKIQSDTENKSSGQTKTDWSCVLDKPGHGAGNFPNASRAQKKSLKPTNYCATSLSSKSQNNLSDSLLSTCPQEDYKAESLFLPSQSESQLFTQDTQGNQVICHRFPSERLANTFSSIPLLDKTNVTWDTRSPMKGTLQTVCDEETLNNMFTQDSEGNMVIKH</sequence>
<dbReference type="EMBL" id="CAUEEQ010052236">
    <property type="protein sequence ID" value="CAJ0961282.1"/>
    <property type="molecule type" value="Genomic_DNA"/>
</dbReference>
<accession>A0ABN9M8R6</accession>